<evidence type="ECO:0000259" key="4">
    <source>
        <dbReference type="PROSITE" id="PS51790"/>
    </source>
</evidence>
<dbReference type="Proteomes" id="UP000218896">
    <property type="component" value="Unassembled WGS sequence"/>
</dbReference>
<dbReference type="GO" id="GO:0033743">
    <property type="term" value="F:peptide-methionine (R)-S-oxide reductase activity"/>
    <property type="evidence" value="ECO:0007669"/>
    <property type="project" value="UniProtKB-EC"/>
</dbReference>
<gene>
    <name evidence="5" type="primary">msrB</name>
    <name evidence="5" type="ORF">CK501_06455</name>
</gene>
<name>A0A2A2F6Y3_9GAMM</name>
<accession>A0A2A2F6Y3</accession>
<evidence type="ECO:0000256" key="1">
    <source>
        <dbReference type="ARBA" id="ARBA00012499"/>
    </source>
</evidence>
<organism evidence="5 6">
    <name type="scientific">Halovibrio salipaludis</name>
    <dbReference type="NCBI Taxonomy" id="2032626"/>
    <lineage>
        <taxon>Bacteria</taxon>
        <taxon>Pseudomonadati</taxon>
        <taxon>Pseudomonadota</taxon>
        <taxon>Gammaproteobacteria</taxon>
        <taxon>Oceanospirillales</taxon>
        <taxon>Halomonadaceae</taxon>
        <taxon>Halovibrio</taxon>
    </lineage>
</organism>
<dbReference type="OrthoDB" id="9785497at2"/>
<reference evidence="5 6" key="1">
    <citation type="submission" date="2017-08" db="EMBL/GenBank/DDBJ databases">
        <title>Halovibrio sewagensis sp. nov., isolated from wastewater of high salinity.</title>
        <authorList>
            <person name="Dong X."/>
            <person name="Zhang G."/>
        </authorList>
    </citation>
    <scope>NUCLEOTIDE SEQUENCE [LARGE SCALE GENOMIC DNA]</scope>
    <source>
        <strain evidence="5 6">YL5-2</strain>
    </source>
</reference>
<dbReference type="PANTHER" id="PTHR10173">
    <property type="entry name" value="METHIONINE SULFOXIDE REDUCTASE"/>
    <property type="match status" value="1"/>
</dbReference>
<dbReference type="GO" id="GO:0030091">
    <property type="term" value="P:protein repair"/>
    <property type="evidence" value="ECO:0007669"/>
    <property type="project" value="InterPro"/>
</dbReference>
<dbReference type="GO" id="GO:0006979">
    <property type="term" value="P:response to oxidative stress"/>
    <property type="evidence" value="ECO:0007669"/>
    <property type="project" value="InterPro"/>
</dbReference>
<dbReference type="InterPro" id="IPR028427">
    <property type="entry name" value="Met_Sox_Rdtase_MsrB"/>
</dbReference>
<proteinExistence type="predicted"/>
<dbReference type="InterPro" id="IPR002579">
    <property type="entry name" value="Met_Sox_Rdtase_MsrB_dom"/>
</dbReference>
<evidence type="ECO:0000256" key="3">
    <source>
        <dbReference type="ARBA" id="ARBA00048488"/>
    </source>
</evidence>
<comment type="caution">
    <text evidence="5">The sequence shown here is derived from an EMBL/GenBank/DDBJ whole genome shotgun (WGS) entry which is preliminary data.</text>
</comment>
<sequence length="179" mass="20128">MKRRDFVASMMAGGLLLMVPTGFAVARDIRYYHDVSVPDSALQPLEHKGEWWRGKVSDEAWRILFREETEPAGTSALNNEDRNGTFVCAACCLPLFSSETKYESGTGWPSFWAAHEKHMGTKTDYKAFWPRTEYHCVRCGGHQGHIFDDGPEPTGKRWCNNGLALTFVPEGETLPALRG</sequence>
<dbReference type="SUPFAM" id="SSF51316">
    <property type="entry name" value="Mss4-like"/>
    <property type="match status" value="1"/>
</dbReference>
<dbReference type="Pfam" id="PF01641">
    <property type="entry name" value="SelR"/>
    <property type="match status" value="1"/>
</dbReference>
<dbReference type="AlphaFoldDB" id="A0A2A2F6Y3"/>
<evidence type="ECO:0000256" key="2">
    <source>
        <dbReference type="ARBA" id="ARBA00023002"/>
    </source>
</evidence>
<keyword evidence="6" id="KW-1185">Reference proteome</keyword>
<dbReference type="GO" id="GO:0005737">
    <property type="term" value="C:cytoplasm"/>
    <property type="evidence" value="ECO:0007669"/>
    <property type="project" value="TreeGrafter"/>
</dbReference>
<evidence type="ECO:0000313" key="6">
    <source>
        <dbReference type="Proteomes" id="UP000218896"/>
    </source>
</evidence>
<protein>
    <recommendedName>
        <fullName evidence="1">peptide-methionine (R)-S-oxide reductase</fullName>
        <ecNumber evidence="1">1.8.4.12</ecNumber>
    </recommendedName>
</protein>
<comment type="catalytic activity">
    <reaction evidence="3">
        <text>L-methionyl-[protein] + [thioredoxin]-disulfide + H2O = L-methionyl-(R)-S-oxide-[protein] + [thioredoxin]-dithiol</text>
        <dbReference type="Rhea" id="RHEA:24164"/>
        <dbReference type="Rhea" id="RHEA-COMP:10698"/>
        <dbReference type="Rhea" id="RHEA-COMP:10700"/>
        <dbReference type="Rhea" id="RHEA-COMP:12313"/>
        <dbReference type="Rhea" id="RHEA-COMP:12314"/>
        <dbReference type="ChEBI" id="CHEBI:15377"/>
        <dbReference type="ChEBI" id="CHEBI:16044"/>
        <dbReference type="ChEBI" id="CHEBI:29950"/>
        <dbReference type="ChEBI" id="CHEBI:45764"/>
        <dbReference type="ChEBI" id="CHEBI:50058"/>
        <dbReference type="EC" id="1.8.4.12"/>
    </reaction>
</comment>
<keyword evidence="2" id="KW-0560">Oxidoreductase</keyword>
<dbReference type="EMBL" id="NSKD01000002">
    <property type="protein sequence ID" value="PAU81196.1"/>
    <property type="molecule type" value="Genomic_DNA"/>
</dbReference>
<feature type="domain" description="MsrB" evidence="4">
    <location>
        <begin position="49"/>
        <end position="170"/>
    </location>
</feature>
<dbReference type="InterPro" id="IPR011057">
    <property type="entry name" value="Mss4-like_sf"/>
</dbReference>
<evidence type="ECO:0000313" key="5">
    <source>
        <dbReference type="EMBL" id="PAU81196.1"/>
    </source>
</evidence>
<dbReference type="RefSeq" id="WP_095616923.1">
    <property type="nucleotide sequence ID" value="NZ_NSKD01000002.1"/>
</dbReference>
<dbReference type="PANTHER" id="PTHR10173:SF57">
    <property type="entry name" value="PEPTIDE-METHIONINE (R)-S-OXIDE REDUCTASE"/>
    <property type="match status" value="1"/>
</dbReference>
<dbReference type="NCBIfam" id="TIGR00357">
    <property type="entry name" value="peptide-methionine (R)-S-oxide reductase MsrB"/>
    <property type="match status" value="1"/>
</dbReference>
<dbReference type="PROSITE" id="PS51790">
    <property type="entry name" value="MSRB"/>
    <property type="match status" value="1"/>
</dbReference>
<dbReference type="EC" id="1.8.4.12" evidence="1"/>
<dbReference type="Gene3D" id="2.170.150.20">
    <property type="entry name" value="Peptide methionine sulfoxide reductase"/>
    <property type="match status" value="1"/>
</dbReference>